<dbReference type="PANTHER" id="PTHR34290">
    <property type="entry name" value="SI:CH73-390P7.2"/>
    <property type="match status" value="1"/>
</dbReference>
<evidence type="ECO:0000313" key="3">
    <source>
        <dbReference type="Proteomes" id="UP000521676"/>
    </source>
</evidence>
<dbReference type="EMBL" id="JACATZ010000003">
    <property type="protein sequence ID" value="NWJ47591.1"/>
    <property type="molecule type" value="Genomic_DNA"/>
</dbReference>
<dbReference type="PANTHER" id="PTHR34290:SF2">
    <property type="entry name" value="OS04G0668800 PROTEIN"/>
    <property type="match status" value="1"/>
</dbReference>
<reference evidence="1 3" key="1">
    <citation type="submission" date="2020-06" db="EMBL/GenBank/DDBJ databases">
        <title>Anoxygenic phototrophic Chloroflexota member uses a Type I reaction center.</title>
        <authorList>
            <person name="Tsuji J.M."/>
            <person name="Shaw N.A."/>
            <person name="Nagashima S."/>
            <person name="Venkiteswaran J."/>
            <person name="Schiff S.L."/>
            <person name="Hanada S."/>
            <person name="Tank M."/>
            <person name="Neufeld J.D."/>
        </authorList>
    </citation>
    <scope>NUCLEOTIDE SEQUENCE [LARGE SCALE GENOMIC DNA]</scope>
    <source>
        <strain evidence="1">L227-S17</strain>
    </source>
</reference>
<dbReference type="RefSeq" id="WP_341471384.1">
    <property type="nucleotide sequence ID" value="NZ_CP128400.1"/>
</dbReference>
<dbReference type="Proteomes" id="UP000521676">
    <property type="component" value="Unassembled WGS sequence"/>
</dbReference>
<gene>
    <name evidence="1" type="ORF">HXX08_17180</name>
    <name evidence="2" type="ORF">OZ401_003120</name>
</gene>
<dbReference type="Proteomes" id="UP001431572">
    <property type="component" value="Chromosome 2"/>
</dbReference>
<evidence type="ECO:0000313" key="4">
    <source>
        <dbReference type="Proteomes" id="UP001431572"/>
    </source>
</evidence>
<dbReference type="Pfam" id="PF04134">
    <property type="entry name" value="DCC1-like"/>
    <property type="match status" value="1"/>
</dbReference>
<dbReference type="EMBL" id="CP128400">
    <property type="protein sequence ID" value="WJW69503.1"/>
    <property type="molecule type" value="Genomic_DNA"/>
</dbReference>
<dbReference type="InterPro" id="IPR044691">
    <property type="entry name" value="DCC1_Trx"/>
</dbReference>
<evidence type="ECO:0000313" key="2">
    <source>
        <dbReference type="EMBL" id="WJW69503.1"/>
    </source>
</evidence>
<keyword evidence="4" id="KW-1185">Reference proteome</keyword>
<organism evidence="1 3">
    <name type="scientific">Candidatus Chlorohelix allophototropha</name>
    <dbReference type="NCBI Taxonomy" id="3003348"/>
    <lineage>
        <taxon>Bacteria</taxon>
        <taxon>Bacillati</taxon>
        <taxon>Chloroflexota</taxon>
        <taxon>Chloroflexia</taxon>
        <taxon>Candidatus Chloroheliales</taxon>
        <taxon>Candidatus Chloroheliaceae</taxon>
        <taxon>Candidatus Chlorohelix</taxon>
    </lineage>
</organism>
<dbReference type="GO" id="GO:0015035">
    <property type="term" value="F:protein-disulfide reductase activity"/>
    <property type="evidence" value="ECO:0007669"/>
    <property type="project" value="InterPro"/>
</dbReference>
<protein>
    <submittedName>
        <fullName evidence="1">DUF393 domain-containing protein</fullName>
    </submittedName>
</protein>
<dbReference type="AlphaFoldDB" id="A0A8T7M687"/>
<dbReference type="InterPro" id="IPR007263">
    <property type="entry name" value="DCC1-like"/>
</dbReference>
<sequence length="139" mass="15468">MSIIKKPPALLLYDATCRFCTASSQQALKLAPKGSIKPLDINNPEIQARYHIKAKAAQREMHIVTPEGKIIKGAQAVRYILYLNKGLKPLSYLWKVPGFDVLAQSAYLLVADNRYLLMGKQEVACQDDACEVYLGKSKS</sequence>
<name>A0A8T7M687_9CHLR</name>
<evidence type="ECO:0000313" key="1">
    <source>
        <dbReference type="EMBL" id="NWJ47591.1"/>
    </source>
</evidence>
<proteinExistence type="predicted"/>
<reference evidence="2" key="2">
    <citation type="journal article" date="2024" name="Nature">
        <title>Anoxygenic phototroph of the Chloroflexota uses a type I reaction centre.</title>
        <authorList>
            <person name="Tsuji J.M."/>
            <person name="Shaw N.A."/>
            <person name="Nagashima S."/>
            <person name="Venkiteswaran J.J."/>
            <person name="Schiff S.L."/>
            <person name="Watanabe T."/>
            <person name="Fukui M."/>
            <person name="Hanada S."/>
            <person name="Tank M."/>
            <person name="Neufeld J.D."/>
        </authorList>
    </citation>
    <scope>NUCLEOTIDE SEQUENCE</scope>
    <source>
        <strain evidence="2">L227-S17</strain>
    </source>
</reference>
<accession>A0A8T7M687</accession>